<dbReference type="EMBL" id="AVOT02008548">
    <property type="protein sequence ID" value="MBW0486229.1"/>
    <property type="molecule type" value="Genomic_DNA"/>
</dbReference>
<reference evidence="2" key="1">
    <citation type="submission" date="2021-03" db="EMBL/GenBank/DDBJ databases">
        <title>Draft genome sequence of rust myrtle Austropuccinia psidii MF-1, a brazilian biotype.</title>
        <authorList>
            <person name="Quecine M.C."/>
            <person name="Pachon D.M.R."/>
            <person name="Bonatelli M.L."/>
            <person name="Correr F.H."/>
            <person name="Franceschini L.M."/>
            <person name="Leite T.F."/>
            <person name="Margarido G.R.A."/>
            <person name="Almeida C.A."/>
            <person name="Ferrarezi J.A."/>
            <person name="Labate C.A."/>
        </authorList>
    </citation>
    <scope>NUCLEOTIDE SEQUENCE</scope>
    <source>
        <strain evidence="2">MF-1</strain>
    </source>
</reference>
<accession>A0A9Q3CLJ3</accession>
<evidence type="ECO:0000313" key="3">
    <source>
        <dbReference type="Proteomes" id="UP000765509"/>
    </source>
</evidence>
<name>A0A9Q3CLJ3_9BASI</name>
<evidence type="ECO:0000256" key="1">
    <source>
        <dbReference type="SAM" id="MobiDB-lite"/>
    </source>
</evidence>
<comment type="caution">
    <text evidence="2">The sequence shown here is derived from an EMBL/GenBank/DDBJ whole genome shotgun (WGS) entry which is preliminary data.</text>
</comment>
<protein>
    <submittedName>
        <fullName evidence="2">Uncharacterized protein</fullName>
    </submittedName>
</protein>
<organism evidence="2 3">
    <name type="scientific">Austropuccinia psidii MF-1</name>
    <dbReference type="NCBI Taxonomy" id="1389203"/>
    <lineage>
        <taxon>Eukaryota</taxon>
        <taxon>Fungi</taxon>
        <taxon>Dikarya</taxon>
        <taxon>Basidiomycota</taxon>
        <taxon>Pucciniomycotina</taxon>
        <taxon>Pucciniomycetes</taxon>
        <taxon>Pucciniales</taxon>
        <taxon>Sphaerophragmiaceae</taxon>
        <taxon>Austropuccinia</taxon>
    </lineage>
</organism>
<keyword evidence="3" id="KW-1185">Reference proteome</keyword>
<feature type="region of interest" description="Disordered" evidence="1">
    <location>
        <begin position="66"/>
        <end position="100"/>
    </location>
</feature>
<proteinExistence type="predicted"/>
<evidence type="ECO:0000313" key="2">
    <source>
        <dbReference type="EMBL" id="MBW0486229.1"/>
    </source>
</evidence>
<dbReference type="Proteomes" id="UP000765509">
    <property type="component" value="Unassembled WGS sequence"/>
</dbReference>
<sequence>MEPRTDSAQLAQFPPVLICPSPPRPPSNCNFTLPPDQSDYLANEGWQWQEDILAWADCHHFLSPMGFKRKKQNPSNPPQQYSPGSHIPHGKSLQESTPGPSVTQWLEDLFCGKQKAIPFRILNF</sequence>
<gene>
    <name evidence="2" type="ORF">O181_025944</name>
</gene>
<dbReference type="AlphaFoldDB" id="A0A9Q3CLJ3"/>